<feature type="transmembrane region" description="Helical" evidence="1">
    <location>
        <begin position="12"/>
        <end position="31"/>
    </location>
</feature>
<evidence type="ECO:0000313" key="2">
    <source>
        <dbReference type="EMBL" id="MBD3325663.1"/>
    </source>
</evidence>
<feature type="transmembrane region" description="Helical" evidence="1">
    <location>
        <begin position="78"/>
        <end position="96"/>
    </location>
</feature>
<feature type="transmembrane region" description="Helical" evidence="1">
    <location>
        <begin position="141"/>
        <end position="167"/>
    </location>
</feature>
<keyword evidence="1" id="KW-0472">Membrane</keyword>
<keyword evidence="1" id="KW-0812">Transmembrane</keyword>
<reference evidence="2" key="1">
    <citation type="submission" date="2019-11" db="EMBL/GenBank/DDBJ databases">
        <title>Microbial mats filling the niche in hypersaline microbial mats.</title>
        <authorList>
            <person name="Wong H.L."/>
            <person name="Macleod F.I."/>
            <person name="White R.A. III"/>
            <person name="Burns B.P."/>
        </authorList>
    </citation>
    <scope>NUCLEOTIDE SEQUENCE</scope>
    <source>
        <strain evidence="2">Rbin_158</strain>
    </source>
</reference>
<evidence type="ECO:0000313" key="3">
    <source>
        <dbReference type="Proteomes" id="UP000649604"/>
    </source>
</evidence>
<proteinExistence type="predicted"/>
<keyword evidence="1" id="KW-1133">Transmembrane helix</keyword>
<name>A0A9D5Q6S3_9BACT</name>
<comment type="caution">
    <text evidence="2">The sequence shown here is derived from an EMBL/GenBank/DDBJ whole genome shotgun (WGS) entry which is preliminary data.</text>
</comment>
<protein>
    <submittedName>
        <fullName evidence="2">Uncharacterized protein</fullName>
    </submittedName>
</protein>
<gene>
    <name evidence="2" type="ORF">GF339_13845</name>
</gene>
<dbReference type="EMBL" id="WJJP01000446">
    <property type="protein sequence ID" value="MBD3325663.1"/>
    <property type="molecule type" value="Genomic_DNA"/>
</dbReference>
<dbReference type="Proteomes" id="UP000649604">
    <property type="component" value="Unassembled WGS sequence"/>
</dbReference>
<evidence type="ECO:0000256" key="1">
    <source>
        <dbReference type="SAM" id="Phobius"/>
    </source>
</evidence>
<feature type="transmembrane region" description="Helical" evidence="1">
    <location>
        <begin position="108"/>
        <end position="129"/>
    </location>
</feature>
<dbReference type="AlphaFoldDB" id="A0A9D5Q6S3"/>
<accession>A0A9D5Q6S3</accession>
<organism evidence="2 3">
    <name type="scientific">candidate division KSB3 bacterium</name>
    <dbReference type="NCBI Taxonomy" id="2044937"/>
    <lineage>
        <taxon>Bacteria</taxon>
        <taxon>candidate division KSB3</taxon>
    </lineage>
</organism>
<sequence>MILERWTTPKMIGGSLGLVILFLLLFQGILIPRFSQLTGGGTILDMQILYSPQEAYASIDNYGEAGRAFYTYIQITDMLFPLAYVWSLAILIHAVGRRAFPAISLWRYCPLLPVLAGVSDYIENVGIFLMLRRYPDPFPGIAWATSLCGALKFSLLGLSVACIILGVGRISINAATETL</sequence>